<keyword evidence="3" id="KW-1185">Reference proteome</keyword>
<name>A0ABT3S6S1_9MYCO</name>
<accession>A0ABT3S6S1</accession>
<dbReference type="SMART" id="SM00471">
    <property type="entry name" value="HDc"/>
    <property type="match status" value="1"/>
</dbReference>
<dbReference type="SUPFAM" id="SSF109604">
    <property type="entry name" value="HD-domain/PDEase-like"/>
    <property type="match status" value="1"/>
</dbReference>
<dbReference type="EMBL" id="JAPJDO010000001">
    <property type="protein sequence ID" value="MCX2935198.1"/>
    <property type="molecule type" value="Genomic_DNA"/>
</dbReference>
<dbReference type="PANTHER" id="PTHR35569:SF1">
    <property type="entry name" value="CYANAMIDE HYDRATASE DDI2-RELATED"/>
    <property type="match status" value="1"/>
</dbReference>
<protein>
    <submittedName>
        <fullName evidence="2">HD domain-containing protein</fullName>
    </submittedName>
</protein>
<dbReference type="Gene3D" id="1.10.3210.10">
    <property type="entry name" value="Hypothetical protein af1432"/>
    <property type="match status" value="1"/>
</dbReference>
<dbReference type="RefSeq" id="WP_265994716.1">
    <property type="nucleotide sequence ID" value="NZ_JAPJDN010000001.1"/>
</dbReference>
<sequence length="230" mass="25276">MPHLLDHELALPDPDICSAAKDFVYDVSPEFVAHHCVRSYLFARHLAGAQRLSPGADYDDELLFLSCMLHDLGATEHGNGDQRFEVDGADAAAAFLRSRGVAESRVDTVWQAVALHTSVGLAHRFGPIPAISQMGISADVIGHQRDLLRPGFADRVHASWPRHDLGYALAAVIARQVEVNPMKGPPLTFPHHLYHLHHAPATTLTWFDLVDHAGWNDQPQAQIEPGGHRP</sequence>
<dbReference type="Pfam" id="PF01966">
    <property type="entry name" value="HD"/>
    <property type="match status" value="1"/>
</dbReference>
<dbReference type="InterPro" id="IPR003607">
    <property type="entry name" value="HD/PDEase_dom"/>
</dbReference>
<feature type="domain" description="HD/PDEase" evidence="1">
    <location>
        <begin position="28"/>
        <end position="104"/>
    </location>
</feature>
<evidence type="ECO:0000313" key="2">
    <source>
        <dbReference type="EMBL" id="MCX2935198.1"/>
    </source>
</evidence>
<dbReference type="Proteomes" id="UP001300745">
    <property type="component" value="Unassembled WGS sequence"/>
</dbReference>
<evidence type="ECO:0000313" key="3">
    <source>
        <dbReference type="Proteomes" id="UP001300745"/>
    </source>
</evidence>
<proteinExistence type="predicted"/>
<reference evidence="2 3" key="1">
    <citation type="submission" date="2022-11" db="EMBL/GenBank/DDBJ databases">
        <title>Mycobacterium sp. nov.</title>
        <authorList>
            <person name="Papic B."/>
            <person name="Spicic S."/>
            <person name="Duvnjak S."/>
        </authorList>
    </citation>
    <scope>NUCLEOTIDE SEQUENCE [LARGE SCALE GENOMIC DNA]</scope>
    <source>
        <strain evidence="2 3">CVI_P4</strain>
    </source>
</reference>
<evidence type="ECO:0000259" key="1">
    <source>
        <dbReference type="SMART" id="SM00471"/>
    </source>
</evidence>
<organism evidence="2 3">
    <name type="scientific">Mycobacterium pinniadriaticum</name>
    <dbReference type="NCBI Taxonomy" id="2994102"/>
    <lineage>
        <taxon>Bacteria</taxon>
        <taxon>Bacillati</taxon>
        <taxon>Actinomycetota</taxon>
        <taxon>Actinomycetes</taxon>
        <taxon>Mycobacteriales</taxon>
        <taxon>Mycobacteriaceae</taxon>
        <taxon>Mycobacterium</taxon>
    </lineage>
</organism>
<dbReference type="PANTHER" id="PTHR35569">
    <property type="entry name" value="CYANAMIDE HYDRATASE DDI2-RELATED"/>
    <property type="match status" value="1"/>
</dbReference>
<dbReference type="InterPro" id="IPR006674">
    <property type="entry name" value="HD_domain"/>
</dbReference>
<comment type="caution">
    <text evidence="2">The sequence shown here is derived from an EMBL/GenBank/DDBJ whole genome shotgun (WGS) entry which is preliminary data.</text>
</comment>
<gene>
    <name evidence="2" type="ORF">ORI27_00650</name>
</gene>